<dbReference type="KEGG" id="gar:AOZ07_09460"/>
<sequence>MLSFSNENMDDDLSHLVDATAGHHQVVRIGSVEDLGRNSVHDPQTSYPLVDRAAQAPGPDAESLDDWY</sequence>
<reference evidence="3" key="2">
    <citation type="journal article" date="2022" name="Pest Manag. Sci.">
        <title>Glutamicibacter halophytocola-mediated host fitness of potato tuber moth on Solanaceae crops.</title>
        <authorList>
            <person name="Wang W."/>
            <person name="Xiao G."/>
            <person name="Du G."/>
            <person name="Chang L."/>
            <person name="Yang Y."/>
            <person name="Ye J."/>
            <person name="Chen B."/>
        </authorList>
    </citation>
    <scope>NUCLEOTIDE SEQUENCE</scope>
    <source>
        <strain evidence="3">S2</strain>
    </source>
</reference>
<keyword evidence="4" id="KW-1185">Reference proteome</keyword>
<gene>
    <name evidence="2" type="ORF">FQA45_03485</name>
    <name evidence="3" type="ORF">NUH22_09370</name>
</gene>
<name>A0A5B8I141_9MICC</name>
<dbReference type="Proteomes" id="UP000320717">
    <property type="component" value="Chromosome"/>
</dbReference>
<dbReference type="RefSeq" id="WP_060701775.1">
    <property type="nucleotide sequence ID" value="NZ_CP012750.1"/>
</dbReference>
<evidence type="ECO:0000313" key="4">
    <source>
        <dbReference type="Proteomes" id="UP000320717"/>
    </source>
</evidence>
<reference evidence="2 4" key="1">
    <citation type="submission" date="2019-07" db="EMBL/GenBank/DDBJ databases">
        <title>Complete Genome Sequence of drought tolerant Plant Growth-Promoting Rhizobacterium Glutamicibacter halophytocola DR408.</title>
        <authorList>
            <person name="Nishu S.D."/>
            <person name="Lee T.K."/>
        </authorList>
    </citation>
    <scope>NUCLEOTIDE SEQUENCE [LARGE SCALE GENOMIC DNA]</scope>
    <source>
        <strain evidence="2 4">DR408</strain>
    </source>
</reference>
<organism evidence="3 5">
    <name type="scientific">Glutamicibacter halophytocola</name>
    <dbReference type="NCBI Taxonomy" id="1933880"/>
    <lineage>
        <taxon>Bacteria</taxon>
        <taxon>Bacillati</taxon>
        <taxon>Actinomycetota</taxon>
        <taxon>Actinomycetes</taxon>
        <taxon>Micrococcales</taxon>
        <taxon>Micrococcaceae</taxon>
        <taxon>Glutamicibacter</taxon>
    </lineage>
</organism>
<feature type="region of interest" description="Disordered" evidence="1">
    <location>
        <begin position="33"/>
        <end position="68"/>
    </location>
</feature>
<evidence type="ECO:0000313" key="2">
    <source>
        <dbReference type="EMBL" id="QDY65446.1"/>
    </source>
</evidence>
<evidence type="ECO:0000313" key="5">
    <source>
        <dbReference type="Proteomes" id="UP001060018"/>
    </source>
</evidence>
<evidence type="ECO:0000256" key="1">
    <source>
        <dbReference type="SAM" id="MobiDB-lite"/>
    </source>
</evidence>
<dbReference type="AlphaFoldDB" id="A0A5B8I141"/>
<accession>A0A5B8I141</accession>
<dbReference type="EMBL" id="CP102487">
    <property type="protein sequence ID" value="UUX57542.1"/>
    <property type="molecule type" value="Genomic_DNA"/>
</dbReference>
<evidence type="ECO:0000313" key="3">
    <source>
        <dbReference type="EMBL" id="UUX57542.1"/>
    </source>
</evidence>
<proteinExistence type="predicted"/>
<dbReference type="Proteomes" id="UP001060018">
    <property type="component" value="Chromosome"/>
</dbReference>
<dbReference type="EMBL" id="CP042260">
    <property type="protein sequence ID" value="QDY65446.1"/>
    <property type="molecule type" value="Genomic_DNA"/>
</dbReference>
<dbReference type="OrthoDB" id="4955352at2"/>
<protein>
    <submittedName>
        <fullName evidence="3">Uncharacterized protein</fullName>
    </submittedName>
</protein>